<feature type="transmembrane region" description="Helical" evidence="1">
    <location>
        <begin position="41"/>
        <end position="59"/>
    </location>
</feature>
<evidence type="ECO:0000313" key="3">
    <source>
        <dbReference type="Proteomes" id="UP000242502"/>
    </source>
</evidence>
<sequence>MNQFLTGAGHFGFGFLIGAGFMLISMALLRKNLFIQIYSPFLPFVCGFFSSLPYVFLFQKTCELPAWSNIFFCIPRYIVITL</sequence>
<reference evidence="2 3" key="1">
    <citation type="journal article" date="2016" name="Appl. Environ. Microbiol.">
        <title>Lack of Overt Genome Reduction in the Bryostatin-Producing Bryozoan Symbiont "Candidatus Endobugula sertula".</title>
        <authorList>
            <person name="Miller I.J."/>
            <person name="Vanee N."/>
            <person name="Fong S.S."/>
            <person name="Lim-Fong G.E."/>
            <person name="Kwan J.C."/>
        </authorList>
    </citation>
    <scope>NUCLEOTIDE SEQUENCE [LARGE SCALE GENOMIC DNA]</scope>
    <source>
        <strain evidence="2">AB1-4</strain>
    </source>
</reference>
<dbReference type="EMBL" id="MDLC01000038">
    <property type="protein sequence ID" value="ODS23121.1"/>
    <property type="molecule type" value="Genomic_DNA"/>
</dbReference>
<keyword evidence="1" id="KW-0472">Membrane</keyword>
<name>A0A1D2QNE9_9GAMM</name>
<feature type="transmembrane region" description="Helical" evidence="1">
    <location>
        <begin position="12"/>
        <end position="29"/>
    </location>
</feature>
<evidence type="ECO:0000256" key="1">
    <source>
        <dbReference type="SAM" id="Phobius"/>
    </source>
</evidence>
<dbReference type="AlphaFoldDB" id="A0A1D2QNE9"/>
<keyword evidence="1" id="KW-0812">Transmembrane</keyword>
<protein>
    <submittedName>
        <fullName evidence="2">Uncharacterized protein</fullName>
    </submittedName>
</protein>
<proteinExistence type="predicted"/>
<organism evidence="2 3">
    <name type="scientific">Candidatus Endobugula sertula</name>
    <name type="common">Bugula neritina bacterial symbiont</name>
    <dbReference type="NCBI Taxonomy" id="62101"/>
    <lineage>
        <taxon>Bacteria</taxon>
        <taxon>Pseudomonadati</taxon>
        <taxon>Pseudomonadota</taxon>
        <taxon>Gammaproteobacteria</taxon>
        <taxon>Cellvibrionales</taxon>
        <taxon>Cellvibrionaceae</taxon>
        <taxon>Candidatus Endobugula</taxon>
    </lineage>
</organism>
<keyword evidence="1" id="KW-1133">Transmembrane helix</keyword>
<gene>
    <name evidence="2" type="ORF">AB835_10385</name>
</gene>
<evidence type="ECO:0000313" key="2">
    <source>
        <dbReference type="EMBL" id="ODS23121.1"/>
    </source>
</evidence>
<comment type="caution">
    <text evidence="2">The sequence shown here is derived from an EMBL/GenBank/DDBJ whole genome shotgun (WGS) entry which is preliminary data.</text>
</comment>
<dbReference type="Proteomes" id="UP000242502">
    <property type="component" value="Unassembled WGS sequence"/>
</dbReference>
<accession>A0A1D2QNE9</accession>
<dbReference type="STRING" id="62101.AB835_10385"/>